<sequence>MRSLSIASFRVPVYAIWPSRHPLAAQWLSSARRNQNHVRAFSLFKLAHAKTTLGAHGIKAYTPFHPPELRDDRLVNIYVKNTGTTGADGDEKAVKKRRGHTPMDRLRLVSTVPASKLLTDIPRGSYLLPIPSEIPSAFGSEFVFNTPPDAALTALEYELREIPPVVPIKEPSKKARNHFKGLAEIYFSFTQAPSRYKELLKNIATKLASHRPVEIHVRVPIKGGFSQEKEKISFDWHWATHPHLWPEVILNAMPEGTYVQIRPYFGNNELAWVVGRHSKPLKVGVSDHLQDAESRALPHHLDFTPRVEKMRKAQIELEERGIGMPILAKRKKFREELKKREADGEPVPPSELPLWYKTRVNTAKKFKALKMVDRIERENKKKRNFEPRLLRKLGKLEVDGQGSWTMQGGDAKRRRD</sequence>
<reference evidence="3" key="2">
    <citation type="submission" date="2020-04" db="EMBL/GenBank/DDBJ databases">
        <authorList>
            <consortium name="NCBI Genome Project"/>
        </authorList>
    </citation>
    <scope>NUCLEOTIDE SEQUENCE</scope>
    <source>
        <strain evidence="3">CBS 304.34</strain>
    </source>
</reference>
<proteinExistence type="predicted"/>
<keyword evidence="2" id="KW-1185">Reference proteome</keyword>
<evidence type="ECO:0000313" key="1">
    <source>
        <dbReference type="EMBL" id="KAF2802549.1"/>
    </source>
</evidence>
<protein>
    <submittedName>
        <fullName evidence="1 3">Uncharacterized protein</fullName>
    </submittedName>
</protein>
<dbReference type="AlphaFoldDB" id="A0A6A6Y1N3"/>
<reference evidence="1 3" key="1">
    <citation type="journal article" date="2020" name="Stud. Mycol.">
        <title>101 Dothideomycetes genomes: a test case for predicting lifestyles and emergence of pathogens.</title>
        <authorList>
            <person name="Haridas S."/>
            <person name="Albert R."/>
            <person name="Binder M."/>
            <person name="Bloem J."/>
            <person name="Labutti K."/>
            <person name="Salamov A."/>
            <person name="Andreopoulos B."/>
            <person name="Baker S."/>
            <person name="Barry K."/>
            <person name="Bills G."/>
            <person name="Bluhm B."/>
            <person name="Cannon C."/>
            <person name="Castanera R."/>
            <person name="Culley D."/>
            <person name="Daum C."/>
            <person name="Ezra D."/>
            <person name="Gonzalez J."/>
            <person name="Henrissat B."/>
            <person name="Kuo A."/>
            <person name="Liang C."/>
            <person name="Lipzen A."/>
            <person name="Lutzoni F."/>
            <person name="Magnuson J."/>
            <person name="Mondo S."/>
            <person name="Nolan M."/>
            <person name="Ohm R."/>
            <person name="Pangilinan J."/>
            <person name="Park H.-J."/>
            <person name="Ramirez L."/>
            <person name="Alfaro M."/>
            <person name="Sun H."/>
            <person name="Tritt A."/>
            <person name="Yoshinaga Y."/>
            <person name="Zwiers L.-H."/>
            <person name="Turgeon B."/>
            <person name="Goodwin S."/>
            <person name="Spatafora J."/>
            <person name="Crous P."/>
            <person name="Grigoriev I."/>
        </authorList>
    </citation>
    <scope>NUCLEOTIDE SEQUENCE</scope>
    <source>
        <strain evidence="1 3">CBS 304.34</strain>
    </source>
</reference>
<dbReference type="RefSeq" id="XP_033569513.1">
    <property type="nucleotide sequence ID" value="XM_033726227.1"/>
</dbReference>
<dbReference type="Proteomes" id="UP000504636">
    <property type="component" value="Unplaced"/>
</dbReference>
<dbReference type="EMBL" id="MU003722">
    <property type="protein sequence ID" value="KAF2802549.1"/>
    <property type="molecule type" value="Genomic_DNA"/>
</dbReference>
<accession>A0A6A6Y1N3</accession>
<name>A0A6A6Y1N3_9PEZI</name>
<dbReference type="OrthoDB" id="3792666at2759"/>
<gene>
    <name evidence="1 3" type="ORF">BDZ99DRAFT_527275</name>
</gene>
<dbReference type="GeneID" id="54467120"/>
<organism evidence="1">
    <name type="scientific">Mytilinidion resinicola</name>
    <dbReference type="NCBI Taxonomy" id="574789"/>
    <lineage>
        <taxon>Eukaryota</taxon>
        <taxon>Fungi</taxon>
        <taxon>Dikarya</taxon>
        <taxon>Ascomycota</taxon>
        <taxon>Pezizomycotina</taxon>
        <taxon>Dothideomycetes</taxon>
        <taxon>Pleosporomycetidae</taxon>
        <taxon>Mytilinidiales</taxon>
        <taxon>Mytilinidiaceae</taxon>
        <taxon>Mytilinidion</taxon>
    </lineage>
</organism>
<reference evidence="3" key="3">
    <citation type="submission" date="2025-04" db="UniProtKB">
        <authorList>
            <consortium name="RefSeq"/>
        </authorList>
    </citation>
    <scope>IDENTIFICATION</scope>
    <source>
        <strain evidence="3">CBS 304.34</strain>
    </source>
</reference>
<evidence type="ECO:0000313" key="2">
    <source>
        <dbReference type="Proteomes" id="UP000504636"/>
    </source>
</evidence>
<evidence type="ECO:0000313" key="3">
    <source>
        <dbReference type="RefSeq" id="XP_033569513.1"/>
    </source>
</evidence>